<feature type="transmembrane region" description="Helical" evidence="2">
    <location>
        <begin position="284"/>
        <end position="306"/>
    </location>
</feature>
<evidence type="ECO:0000313" key="3">
    <source>
        <dbReference type="EMBL" id="CAG7617705.1"/>
    </source>
</evidence>
<dbReference type="Proteomes" id="UP000693892">
    <property type="component" value="Unassembled WGS sequence"/>
</dbReference>
<evidence type="ECO:0000256" key="2">
    <source>
        <dbReference type="SAM" id="Phobius"/>
    </source>
</evidence>
<keyword evidence="2" id="KW-1133">Transmembrane helix</keyword>
<dbReference type="AlphaFoldDB" id="A0A916NIM2"/>
<feature type="compositionally biased region" description="Basic and acidic residues" evidence="1">
    <location>
        <begin position="179"/>
        <end position="201"/>
    </location>
</feature>
<name>A0A916NIM2_9MICO</name>
<comment type="caution">
    <text evidence="3">The sequence shown here is derived from an EMBL/GenBank/DDBJ whole genome shotgun (WGS) entry which is preliminary data.</text>
</comment>
<keyword evidence="2" id="KW-0472">Membrane</keyword>
<dbReference type="RefSeq" id="WP_218116063.1">
    <property type="nucleotide sequence ID" value="NZ_CAJVAP010000028.1"/>
</dbReference>
<keyword evidence="2" id="KW-0812">Transmembrane</keyword>
<evidence type="ECO:0000313" key="4">
    <source>
        <dbReference type="Proteomes" id="UP000693892"/>
    </source>
</evidence>
<feature type="region of interest" description="Disordered" evidence="1">
    <location>
        <begin position="1"/>
        <end position="43"/>
    </location>
</feature>
<organism evidence="3 4">
    <name type="scientific">Leucobacter soli</name>
    <dbReference type="NCBI Taxonomy" id="2812850"/>
    <lineage>
        <taxon>Bacteria</taxon>
        <taxon>Bacillati</taxon>
        <taxon>Actinomycetota</taxon>
        <taxon>Actinomycetes</taxon>
        <taxon>Micrococcales</taxon>
        <taxon>Microbacteriaceae</taxon>
        <taxon>Leucobacter</taxon>
    </lineage>
</organism>
<feature type="compositionally biased region" description="Low complexity" evidence="1">
    <location>
        <begin position="161"/>
        <end position="178"/>
    </location>
</feature>
<sequence length="307" mass="31101">MSSGGADTGIGRRGTDGAGSDGIGSDDAGTDDAGTHVDDLEDETIVVADATVAVVRSDPARSTRVAAGAGEGADDLSGSGSDDDIDSDATVLVPGIDRGDERGVLPGGRYAKRASAAPVPGLAVESVVEPAAEFGAEFGAEPVAGSTENADPDSAAGVPGDATADATADSIADSIADSTAERHRVSTAVRDAEGFGLDPRRRISPPPGRAPWEKSPAPEPGLHPRSPVRYAPRSARATGVDHGSDEIERRIGAPPAATPVPVREGREALPSLERRERRSRAVTLIAYPLVALAALIGLTALAVLAFR</sequence>
<proteinExistence type="predicted"/>
<protein>
    <submittedName>
        <fullName evidence="3">Uncharacterized protein</fullName>
    </submittedName>
</protein>
<keyword evidence="4" id="KW-1185">Reference proteome</keyword>
<dbReference type="EMBL" id="CAJVAP010000028">
    <property type="protein sequence ID" value="CAG7617705.1"/>
    <property type="molecule type" value="Genomic_DNA"/>
</dbReference>
<accession>A0A916NIM2</accession>
<gene>
    <name evidence="3" type="ORF">LEUCIP111803_02130</name>
</gene>
<evidence type="ECO:0000256" key="1">
    <source>
        <dbReference type="SAM" id="MobiDB-lite"/>
    </source>
</evidence>
<feature type="compositionally biased region" description="Basic and acidic residues" evidence="1">
    <location>
        <begin position="242"/>
        <end position="251"/>
    </location>
</feature>
<reference evidence="3" key="1">
    <citation type="submission" date="2021-06" db="EMBL/GenBank/DDBJ databases">
        <authorList>
            <person name="Criscuolo A."/>
        </authorList>
    </citation>
    <scope>NUCLEOTIDE SEQUENCE</scope>
    <source>
        <strain evidence="3">CIP111803</strain>
    </source>
</reference>
<feature type="compositionally biased region" description="Gly residues" evidence="1">
    <location>
        <begin position="1"/>
        <end position="22"/>
    </location>
</feature>
<feature type="region of interest" description="Disordered" evidence="1">
    <location>
        <begin position="139"/>
        <end position="263"/>
    </location>
</feature>
<feature type="region of interest" description="Disordered" evidence="1">
    <location>
        <begin position="57"/>
        <end position="104"/>
    </location>
</feature>